<name>A0ACC2X678_9TREE</name>
<protein>
    <submittedName>
        <fullName evidence="1">Uncharacterized protein</fullName>
    </submittedName>
</protein>
<accession>A0ACC2X678</accession>
<dbReference type="Proteomes" id="UP001234202">
    <property type="component" value="Unassembled WGS sequence"/>
</dbReference>
<comment type="caution">
    <text evidence="1">The sequence shown here is derived from an EMBL/GenBank/DDBJ whole genome shotgun (WGS) entry which is preliminary data.</text>
</comment>
<organism evidence="1 2">
    <name type="scientific">Naganishia onofrii</name>
    <dbReference type="NCBI Taxonomy" id="1851511"/>
    <lineage>
        <taxon>Eukaryota</taxon>
        <taxon>Fungi</taxon>
        <taxon>Dikarya</taxon>
        <taxon>Basidiomycota</taxon>
        <taxon>Agaricomycotina</taxon>
        <taxon>Tremellomycetes</taxon>
        <taxon>Filobasidiales</taxon>
        <taxon>Filobasidiaceae</taxon>
        <taxon>Naganishia</taxon>
    </lineage>
</organism>
<gene>
    <name evidence="1" type="ORF">QFC24_006058</name>
</gene>
<reference evidence="1" key="1">
    <citation type="submission" date="2023-04" db="EMBL/GenBank/DDBJ databases">
        <title>Draft Genome sequencing of Naganishia species isolated from polar environments using Oxford Nanopore Technology.</title>
        <authorList>
            <person name="Leo P."/>
            <person name="Venkateswaran K."/>
        </authorList>
    </citation>
    <scope>NUCLEOTIDE SEQUENCE</scope>
    <source>
        <strain evidence="1">DBVPG 5303</strain>
    </source>
</reference>
<evidence type="ECO:0000313" key="1">
    <source>
        <dbReference type="EMBL" id="KAJ9118859.1"/>
    </source>
</evidence>
<keyword evidence="2" id="KW-1185">Reference proteome</keyword>
<dbReference type="EMBL" id="JASBWV010000027">
    <property type="protein sequence ID" value="KAJ9118859.1"/>
    <property type="molecule type" value="Genomic_DNA"/>
</dbReference>
<evidence type="ECO:0000313" key="2">
    <source>
        <dbReference type="Proteomes" id="UP001234202"/>
    </source>
</evidence>
<sequence>MDEQEASNPQESPATGPGAAQTRSTSSAEHATSGQLPAQTRSVTPPINHLLTLSDIEKAQEALQDIRSQDAPPDDVMEELTISKKFDSVEIQRRLQAMIDRQRDQERRTQDLTVQLATMLTCPSTYVESTYKREQYLTTHGSQTTVRNLVQSPLFSETVEIMNRAFWQAHKNEPSASDSAQGLPPRLTSRQQARVKRIEVDNKQVRYAVALLLNKENKSKIRRYAIDYVPDQQMLKHEEWPNHVFAGFIEVPIVDPETMQVSLRKCYRPALKHLDNDLMNLFSLRSREFLKKACDKVLEAVDAAKRPQFEAPVKDAVHGHCRYRADQIWKAPEGDPTAEQKKKDEKSKIHSRRLKRSVAVYNGRKTAWGKSPYIRCLQAAEFRWLVQPELAPEILSDDEGSRYPTLDLNSDAESESDSNEERDEDGKVSGWKIYQRINNQGQQVVRSDGSPKSLFETRPCLFLRESVRCVLLLPCLVIQVADSIPLPPDHPTLRGTGQHPPKDRQQP</sequence>
<proteinExistence type="predicted"/>